<evidence type="ECO:0000313" key="7">
    <source>
        <dbReference type="EMBL" id="MBI5128495.1"/>
    </source>
</evidence>
<keyword evidence="1 5" id="KW-0597">Phosphoprotein</keyword>
<dbReference type="GO" id="GO:0004672">
    <property type="term" value="F:protein kinase activity"/>
    <property type="evidence" value="ECO:0007669"/>
    <property type="project" value="UniProtKB-ARBA"/>
</dbReference>
<proteinExistence type="predicted"/>
<keyword evidence="3" id="KW-0805">Transcription regulation</keyword>
<keyword evidence="4" id="KW-0804">Transcription</keyword>
<evidence type="ECO:0000256" key="1">
    <source>
        <dbReference type="ARBA" id="ARBA00022553"/>
    </source>
</evidence>
<accession>A0A933W034</accession>
<dbReference type="Proteomes" id="UP000782519">
    <property type="component" value="Unassembled WGS sequence"/>
</dbReference>
<dbReference type="InterPro" id="IPR001789">
    <property type="entry name" value="Sig_transdc_resp-reg_receiver"/>
</dbReference>
<gene>
    <name evidence="7" type="ORF">HZA66_03565</name>
</gene>
<name>A0A933W034_RHOPL</name>
<dbReference type="AlphaFoldDB" id="A0A933W034"/>
<dbReference type="InterPro" id="IPR008207">
    <property type="entry name" value="Sig_transdc_His_kin_Hpt_dom"/>
</dbReference>
<protein>
    <submittedName>
        <fullName evidence="7">Response regulator</fullName>
    </submittedName>
</protein>
<evidence type="ECO:0000256" key="3">
    <source>
        <dbReference type="ARBA" id="ARBA00023015"/>
    </source>
</evidence>
<dbReference type="EMBL" id="JACRJB010000010">
    <property type="protein sequence ID" value="MBI5128495.1"/>
    <property type="molecule type" value="Genomic_DNA"/>
</dbReference>
<dbReference type="InterPro" id="IPR050595">
    <property type="entry name" value="Bact_response_regulator"/>
</dbReference>
<evidence type="ECO:0000256" key="4">
    <source>
        <dbReference type="ARBA" id="ARBA00023163"/>
    </source>
</evidence>
<dbReference type="InterPro" id="IPR036641">
    <property type="entry name" value="HPT_dom_sf"/>
</dbReference>
<dbReference type="PROSITE" id="PS50110">
    <property type="entry name" value="RESPONSE_REGULATORY"/>
    <property type="match status" value="1"/>
</dbReference>
<sequence>MSLSRILHVDDEADIREVVAISLGLDPEFSNRSCGSGAEALAVAADWLPDIILMDVMMPVMDGPATLALLRDNPLTASVPVVFMTARAQTRELDHFRALGAVGVIAKPFDPMTLAAAVRAQLRPAADPLDALRANFLKRLGKDIAALVALRAQLVDGSDITPVLSGIRKIAHGLAGAGGIFGFAAISAAAVALEEAVIAGRLDPGPDAAVDDAIGLLIAHSAQHESAMPGASGS</sequence>
<organism evidence="7 8">
    <name type="scientific">Rhodopseudomonas palustris</name>
    <dbReference type="NCBI Taxonomy" id="1076"/>
    <lineage>
        <taxon>Bacteria</taxon>
        <taxon>Pseudomonadati</taxon>
        <taxon>Pseudomonadota</taxon>
        <taxon>Alphaproteobacteria</taxon>
        <taxon>Hyphomicrobiales</taxon>
        <taxon>Nitrobacteraceae</taxon>
        <taxon>Rhodopseudomonas</taxon>
    </lineage>
</organism>
<dbReference type="SUPFAM" id="SSF52172">
    <property type="entry name" value="CheY-like"/>
    <property type="match status" value="1"/>
</dbReference>
<dbReference type="Pfam" id="PF00072">
    <property type="entry name" value="Response_reg"/>
    <property type="match status" value="1"/>
</dbReference>
<keyword evidence="2" id="KW-0902">Two-component regulatory system</keyword>
<dbReference type="Gene3D" id="3.40.50.2300">
    <property type="match status" value="1"/>
</dbReference>
<dbReference type="PANTHER" id="PTHR44591">
    <property type="entry name" value="STRESS RESPONSE REGULATOR PROTEIN 1"/>
    <property type="match status" value="1"/>
</dbReference>
<evidence type="ECO:0000256" key="2">
    <source>
        <dbReference type="ARBA" id="ARBA00023012"/>
    </source>
</evidence>
<reference evidence="7" key="1">
    <citation type="submission" date="2020-07" db="EMBL/GenBank/DDBJ databases">
        <title>Huge and variable diversity of episymbiotic CPR bacteria and DPANN archaea in groundwater ecosystems.</title>
        <authorList>
            <person name="He C.Y."/>
            <person name="Keren R."/>
            <person name="Whittaker M."/>
            <person name="Farag I.F."/>
            <person name="Doudna J."/>
            <person name="Cate J.H.D."/>
            <person name="Banfield J.F."/>
        </authorList>
    </citation>
    <scope>NUCLEOTIDE SEQUENCE</scope>
    <source>
        <strain evidence="7">NC_groundwater_1818_Pr3_B-0.1um_66_35</strain>
    </source>
</reference>
<evidence type="ECO:0000256" key="5">
    <source>
        <dbReference type="PROSITE-ProRule" id="PRU00169"/>
    </source>
</evidence>
<dbReference type="InterPro" id="IPR011006">
    <property type="entry name" value="CheY-like_superfamily"/>
</dbReference>
<dbReference type="Pfam" id="PF01627">
    <property type="entry name" value="Hpt"/>
    <property type="match status" value="1"/>
</dbReference>
<dbReference type="SUPFAM" id="SSF47226">
    <property type="entry name" value="Histidine-containing phosphotransfer domain, HPT domain"/>
    <property type="match status" value="1"/>
</dbReference>
<evidence type="ECO:0000313" key="8">
    <source>
        <dbReference type="Proteomes" id="UP000782519"/>
    </source>
</evidence>
<dbReference type="PANTHER" id="PTHR44591:SF3">
    <property type="entry name" value="RESPONSE REGULATORY DOMAIN-CONTAINING PROTEIN"/>
    <property type="match status" value="1"/>
</dbReference>
<dbReference type="SMART" id="SM00448">
    <property type="entry name" value="REC"/>
    <property type="match status" value="1"/>
</dbReference>
<comment type="caution">
    <text evidence="7">The sequence shown here is derived from an EMBL/GenBank/DDBJ whole genome shotgun (WGS) entry which is preliminary data.</text>
</comment>
<feature type="modified residue" description="4-aspartylphosphate" evidence="5">
    <location>
        <position position="55"/>
    </location>
</feature>
<feature type="domain" description="Response regulatory" evidence="6">
    <location>
        <begin position="5"/>
        <end position="122"/>
    </location>
</feature>
<dbReference type="GO" id="GO:0000160">
    <property type="term" value="P:phosphorelay signal transduction system"/>
    <property type="evidence" value="ECO:0007669"/>
    <property type="project" value="UniProtKB-KW"/>
</dbReference>
<evidence type="ECO:0000259" key="6">
    <source>
        <dbReference type="PROSITE" id="PS50110"/>
    </source>
</evidence>